<evidence type="ECO:0000313" key="2">
    <source>
        <dbReference type="Proteomes" id="UP001210261"/>
    </source>
</evidence>
<sequence>MQLEGLKQLVLVSDSDFLSLPEKLILANSQENDFVIFPYMYQGHFAFESALNERKCLIYDSNPLVKINFESEFFYPSLFGIKARLDSIKVNNDFTESNAQKYLNPRTYIEVIAIKNHLSKANGDAIDLWIKRLVCEALKIPPTIPQNPNEIAYLDIKAFILKMYKNIYSNLDPMKTLILHTHIPQFITEENIDSKLKGGKCKIAFYAPYQFNAKEYFKNNFLKMWFCDINGESLANNSPQNKQEWDNKCKKDFAFIHKRLESGGIIYVEKTHEEEVYEFFKMALFYSYTNIASFTNQKGDKVFVFKKS</sequence>
<dbReference type="RefSeq" id="WP_271022011.1">
    <property type="nucleotide sequence ID" value="NZ_JAQHXR010000008.1"/>
</dbReference>
<gene>
    <name evidence="1" type="ORF">PF021_08250</name>
</gene>
<accession>A0ABT4VG02</accession>
<reference evidence="1 2" key="1">
    <citation type="submission" date="2023-01" db="EMBL/GenBank/DDBJ databases">
        <title>Description of Helicobacter ibis sp. nov. isolated from faecal droppings of black-faced ibis (Theristicus melanopis).</title>
        <authorList>
            <person name="Lopez-Cantillo M."/>
            <person name="Vidal-Veuthey B."/>
            <person name="Mella A."/>
            <person name="De La Haba R."/>
            <person name="Collado L."/>
        </authorList>
    </citation>
    <scope>NUCLEOTIDE SEQUENCE [LARGE SCALE GENOMIC DNA]</scope>
    <source>
        <strain evidence="1 2">A82</strain>
    </source>
</reference>
<comment type="caution">
    <text evidence="1">The sequence shown here is derived from an EMBL/GenBank/DDBJ whole genome shotgun (WGS) entry which is preliminary data.</text>
</comment>
<dbReference type="EMBL" id="JAQHXR010000008">
    <property type="protein sequence ID" value="MDA3969650.1"/>
    <property type="molecule type" value="Genomic_DNA"/>
</dbReference>
<proteinExistence type="predicted"/>
<evidence type="ECO:0000313" key="1">
    <source>
        <dbReference type="EMBL" id="MDA3969650.1"/>
    </source>
</evidence>
<protein>
    <submittedName>
        <fullName evidence="1">Uncharacterized protein</fullName>
    </submittedName>
</protein>
<name>A0ABT4VG02_9HELI</name>
<dbReference type="Proteomes" id="UP001210261">
    <property type="component" value="Unassembled WGS sequence"/>
</dbReference>
<keyword evidence="2" id="KW-1185">Reference proteome</keyword>
<organism evidence="1 2">
    <name type="scientific">Helicobacter ibis</name>
    <dbReference type="NCBI Taxonomy" id="2962633"/>
    <lineage>
        <taxon>Bacteria</taxon>
        <taxon>Pseudomonadati</taxon>
        <taxon>Campylobacterota</taxon>
        <taxon>Epsilonproteobacteria</taxon>
        <taxon>Campylobacterales</taxon>
        <taxon>Helicobacteraceae</taxon>
        <taxon>Helicobacter</taxon>
    </lineage>
</organism>